<dbReference type="EMBL" id="LT670818">
    <property type="protein sequence ID" value="SHH41572.1"/>
    <property type="molecule type" value="Genomic_DNA"/>
</dbReference>
<evidence type="ECO:0000313" key="2">
    <source>
        <dbReference type="EMBL" id="SHH41572.1"/>
    </source>
</evidence>
<reference evidence="2 3" key="1">
    <citation type="submission" date="2016-11" db="EMBL/GenBank/DDBJ databases">
        <authorList>
            <person name="Jaros S."/>
            <person name="Januszkiewicz K."/>
            <person name="Wedrychowicz H."/>
        </authorList>
    </citation>
    <scope>NUCLEOTIDE SEQUENCE [LARGE SCALE GENOMIC DNA]</scope>
    <source>
        <strain evidence="2 3">GAS242</strain>
    </source>
</reference>
<sequence length="137" mass="15222">MRIILAMVLILVSLMVQDSFAEEACSIGSLNGRFIFTGRGFIEAVEPGVQRVHYGMFVFDGAGKFTGKQSSSRGGKIGREKLQGTYTLDSDCTGTLTFDSLLTYGQTHWDLYVTEDHKKGYLIRMDEGSMAVRSFEK</sequence>
<evidence type="ECO:0008006" key="4">
    <source>
        <dbReference type="Google" id="ProtNLM"/>
    </source>
</evidence>
<keyword evidence="1" id="KW-0732">Signal</keyword>
<organism evidence="2 3">
    <name type="scientific">Bradyrhizobium erythrophlei</name>
    <dbReference type="NCBI Taxonomy" id="1437360"/>
    <lineage>
        <taxon>Bacteria</taxon>
        <taxon>Pseudomonadati</taxon>
        <taxon>Pseudomonadota</taxon>
        <taxon>Alphaproteobacteria</taxon>
        <taxon>Hyphomicrobiales</taxon>
        <taxon>Nitrobacteraceae</taxon>
        <taxon>Bradyrhizobium</taxon>
    </lineage>
</organism>
<feature type="signal peptide" evidence="1">
    <location>
        <begin position="1"/>
        <end position="21"/>
    </location>
</feature>
<feature type="chain" id="PRO_5012816102" description="DUF306 domain-containing protein" evidence="1">
    <location>
        <begin position="22"/>
        <end position="137"/>
    </location>
</feature>
<dbReference type="AlphaFoldDB" id="A0A1M5SSU8"/>
<protein>
    <recommendedName>
        <fullName evidence="4">DUF306 domain-containing protein</fullName>
    </recommendedName>
</protein>
<dbReference type="OrthoDB" id="8241863at2"/>
<evidence type="ECO:0000313" key="3">
    <source>
        <dbReference type="Proteomes" id="UP000190675"/>
    </source>
</evidence>
<evidence type="ECO:0000256" key="1">
    <source>
        <dbReference type="SAM" id="SignalP"/>
    </source>
</evidence>
<name>A0A1M5SSU8_9BRAD</name>
<dbReference type="RefSeq" id="WP_154073630.1">
    <property type="nucleotide sequence ID" value="NZ_LT670818.1"/>
</dbReference>
<dbReference type="Proteomes" id="UP000190675">
    <property type="component" value="Chromosome I"/>
</dbReference>
<gene>
    <name evidence="2" type="ORF">SAMN05444169_7347</name>
</gene>
<proteinExistence type="predicted"/>
<accession>A0A1M5SSU8</accession>